<organism evidence="1 2">
    <name type="scientific">Prorocentrum cordatum</name>
    <dbReference type="NCBI Taxonomy" id="2364126"/>
    <lineage>
        <taxon>Eukaryota</taxon>
        <taxon>Sar</taxon>
        <taxon>Alveolata</taxon>
        <taxon>Dinophyceae</taxon>
        <taxon>Prorocentrales</taxon>
        <taxon>Prorocentraceae</taxon>
        <taxon>Prorocentrum</taxon>
    </lineage>
</organism>
<reference evidence="1" key="1">
    <citation type="submission" date="2023-10" db="EMBL/GenBank/DDBJ databases">
        <authorList>
            <person name="Chen Y."/>
            <person name="Shah S."/>
            <person name="Dougan E. K."/>
            <person name="Thang M."/>
            <person name="Chan C."/>
        </authorList>
    </citation>
    <scope>NUCLEOTIDE SEQUENCE [LARGE SCALE GENOMIC DNA]</scope>
</reference>
<proteinExistence type="predicted"/>
<dbReference type="EMBL" id="CAUYUJ010021089">
    <property type="protein sequence ID" value="CAK0902573.1"/>
    <property type="molecule type" value="Genomic_DNA"/>
</dbReference>
<comment type="caution">
    <text evidence="1">The sequence shown here is derived from an EMBL/GenBank/DDBJ whole genome shotgun (WGS) entry which is preliminary data.</text>
</comment>
<keyword evidence="2" id="KW-1185">Reference proteome</keyword>
<accession>A0ABN9XRH9</accession>
<evidence type="ECO:0000313" key="2">
    <source>
        <dbReference type="Proteomes" id="UP001189429"/>
    </source>
</evidence>
<name>A0ABN9XRH9_9DINO</name>
<sequence>MIAKGLTAVPYEKLNDATYQNLMHYAGFCYACLLLVKSRVGSGSNSAPVCSAWVWISRGTTKRRPWQPLGDPTIENVANANTMISRVMILCWILVSKAREFIQELPNYQGAKSYQPGQNMLVDMVQTSDGTVQINGNHRLKGSQAHPKAFGKAVADLYMAELKTAGQALIQKSSSVKVRLARDIASNTLTGKRRWADADLKPVFGYLDL</sequence>
<gene>
    <name evidence="1" type="ORF">PCOR1329_LOCUS79152</name>
</gene>
<protein>
    <submittedName>
        <fullName evidence="1">Uncharacterized protein</fullName>
    </submittedName>
</protein>
<dbReference type="Proteomes" id="UP001189429">
    <property type="component" value="Unassembled WGS sequence"/>
</dbReference>
<evidence type="ECO:0000313" key="1">
    <source>
        <dbReference type="EMBL" id="CAK0902573.1"/>
    </source>
</evidence>